<evidence type="ECO:0000313" key="3">
    <source>
        <dbReference type="EMBL" id="SHH06451.1"/>
    </source>
</evidence>
<accession>A0A1M5PY51</accession>
<dbReference type="PANTHER" id="PTHR42901:SF1">
    <property type="entry name" value="ALCOHOL DEHYDROGENASE"/>
    <property type="match status" value="1"/>
</dbReference>
<keyword evidence="2" id="KW-0560">Oxidoreductase</keyword>
<dbReference type="InterPro" id="IPR002347">
    <property type="entry name" value="SDR_fam"/>
</dbReference>
<gene>
    <name evidence="3" type="ORF">SAMN04488068_2371</name>
</gene>
<dbReference type="Gene3D" id="3.40.50.720">
    <property type="entry name" value="NAD(P)-binding Rossmann-like Domain"/>
    <property type="match status" value="1"/>
</dbReference>
<sequence length="256" mass="27511">MTDSALLKPPADYQPPEGAFKDRVILITGASGGLGSAASIALARLGATVVLVGRSVPKLEKLYDQIEAAGGAQPAIVPLNLMTATWAAYDELAATIEREFGRLDGLLHAAAHFKNFTRLEDQEPRDWMDSLQINLTAPYTLTRLCLPLLRQSQDASVVWVSDDGGRAPKPFQAAYGVTKSAAETMFRSWGMELEAESREGSGLRLNTWHPGPMSTMIRGKGFASESLTPVSPPERVVPALLWLLGPASRGITGRAL</sequence>
<organism evidence="3 4">
    <name type="scientific">Hydrocarboniphaga daqingensis</name>
    <dbReference type="NCBI Taxonomy" id="490188"/>
    <lineage>
        <taxon>Bacteria</taxon>
        <taxon>Pseudomonadati</taxon>
        <taxon>Pseudomonadota</taxon>
        <taxon>Gammaproteobacteria</taxon>
        <taxon>Nevskiales</taxon>
        <taxon>Nevskiaceae</taxon>
        <taxon>Hydrocarboniphaga</taxon>
    </lineage>
</organism>
<dbReference type="InterPro" id="IPR020904">
    <property type="entry name" value="Sc_DH/Rdtase_CS"/>
</dbReference>
<keyword evidence="4" id="KW-1185">Reference proteome</keyword>
<dbReference type="SUPFAM" id="SSF51735">
    <property type="entry name" value="NAD(P)-binding Rossmann-fold domains"/>
    <property type="match status" value="1"/>
</dbReference>
<comment type="similarity">
    <text evidence="1">Belongs to the short-chain dehydrogenases/reductases (SDR) family.</text>
</comment>
<dbReference type="AlphaFoldDB" id="A0A1M5PY51"/>
<dbReference type="STRING" id="490188.SAMN04488068_2371"/>
<dbReference type="Proteomes" id="UP000199758">
    <property type="component" value="Unassembled WGS sequence"/>
</dbReference>
<evidence type="ECO:0000256" key="1">
    <source>
        <dbReference type="ARBA" id="ARBA00006484"/>
    </source>
</evidence>
<dbReference type="GO" id="GO:0016491">
    <property type="term" value="F:oxidoreductase activity"/>
    <property type="evidence" value="ECO:0007669"/>
    <property type="project" value="UniProtKB-KW"/>
</dbReference>
<protein>
    <submittedName>
        <fullName evidence="3">NAD(P)-dependent dehydrogenase, short-chain alcohol dehydrogenase family</fullName>
    </submittedName>
</protein>
<dbReference type="RefSeq" id="WP_084083376.1">
    <property type="nucleotide sequence ID" value="NZ_FQWZ01000005.1"/>
</dbReference>
<dbReference type="EMBL" id="FQWZ01000005">
    <property type="protein sequence ID" value="SHH06451.1"/>
    <property type="molecule type" value="Genomic_DNA"/>
</dbReference>
<proteinExistence type="inferred from homology"/>
<reference evidence="3 4" key="1">
    <citation type="submission" date="2016-11" db="EMBL/GenBank/DDBJ databases">
        <authorList>
            <person name="Jaros S."/>
            <person name="Januszkiewicz K."/>
            <person name="Wedrychowicz H."/>
        </authorList>
    </citation>
    <scope>NUCLEOTIDE SEQUENCE [LARGE SCALE GENOMIC DNA]</scope>
    <source>
        <strain evidence="3 4">CGMCC 1.7049</strain>
    </source>
</reference>
<dbReference type="InterPro" id="IPR036291">
    <property type="entry name" value="NAD(P)-bd_dom_sf"/>
</dbReference>
<evidence type="ECO:0000256" key="2">
    <source>
        <dbReference type="ARBA" id="ARBA00023002"/>
    </source>
</evidence>
<evidence type="ECO:0000313" key="4">
    <source>
        <dbReference type="Proteomes" id="UP000199758"/>
    </source>
</evidence>
<name>A0A1M5PY51_9GAMM</name>
<dbReference type="PANTHER" id="PTHR42901">
    <property type="entry name" value="ALCOHOL DEHYDROGENASE"/>
    <property type="match status" value="1"/>
</dbReference>
<dbReference type="Pfam" id="PF00106">
    <property type="entry name" value="adh_short"/>
    <property type="match status" value="1"/>
</dbReference>
<dbReference type="PROSITE" id="PS00061">
    <property type="entry name" value="ADH_SHORT"/>
    <property type="match status" value="1"/>
</dbReference>
<dbReference type="PRINTS" id="PR00081">
    <property type="entry name" value="GDHRDH"/>
</dbReference>